<evidence type="ECO:0000256" key="2">
    <source>
        <dbReference type="SAM" id="Phobius"/>
    </source>
</evidence>
<keyword evidence="2" id="KW-0472">Membrane</keyword>
<evidence type="ECO:0000256" key="1">
    <source>
        <dbReference type="SAM" id="MobiDB-lite"/>
    </source>
</evidence>
<dbReference type="Proteomes" id="UP000199323">
    <property type="component" value="Unassembled WGS sequence"/>
</dbReference>
<dbReference type="AlphaFoldDB" id="A0A1I2G4Y9"/>
<keyword evidence="4" id="KW-1185">Reference proteome</keyword>
<evidence type="ECO:0000313" key="4">
    <source>
        <dbReference type="Proteomes" id="UP000199323"/>
    </source>
</evidence>
<sequence>MDPGPHPDAPGTPAAPTPEQRKAAHARDAAQGELAAARRQLADIKQHRDDRASHWKQRIEDAEHDGLKDSRWDGFKDFVHQHAGLIKVLADICTWIVTGLVIASLFIPGLDIATGVLAAFMLGALAGHTALALSGDGSWMDVGLDIVAIATLRISTVVKGVMDTSVELSEGVASMLRAGSEFEEGATSAIKAATEGIDVLSRGNPGAFGHWSGGSDLINWMGNGFKGGPLHPEVEGDTAPRWDAFARLKELTTAEVGR</sequence>
<keyword evidence="2" id="KW-1133">Transmembrane helix</keyword>
<proteinExistence type="predicted"/>
<feature type="region of interest" description="Disordered" evidence="1">
    <location>
        <begin position="1"/>
        <end position="32"/>
    </location>
</feature>
<feature type="compositionally biased region" description="Pro residues" evidence="1">
    <location>
        <begin position="1"/>
        <end position="16"/>
    </location>
</feature>
<name>A0A1I2G4Y9_9ACTN</name>
<dbReference type="OrthoDB" id="4336761at2"/>
<organism evidence="3 4">
    <name type="scientific">Actinacidiphila alni</name>
    <dbReference type="NCBI Taxonomy" id="380248"/>
    <lineage>
        <taxon>Bacteria</taxon>
        <taxon>Bacillati</taxon>
        <taxon>Actinomycetota</taxon>
        <taxon>Actinomycetes</taxon>
        <taxon>Kitasatosporales</taxon>
        <taxon>Streptomycetaceae</taxon>
        <taxon>Actinacidiphila</taxon>
    </lineage>
</organism>
<dbReference type="RefSeq" id="WP_093714244.1">
    <property type="nucleotide sequence ID" value="NZ_FONG01000008.1"/>
</dbReference>
<gene>
    <name evidence="3" type="ORF">SAMN05216251_108280</name>
</gene>
<dbReference type="STRING" id="380248.SAMN05216251_108280"/>
<feature type="compositionally biased region" description="Basic and acidic residues" evidence="1">
    <location>
        <begin position="19"/>
        <end position="30"/>
    </location>
</feature>
<dbReference type="EMBL" id="FONG01000008">
    <property type="protein sequence ID" value="SFF12705.1"/>
    <property type="molecule type" value="Genomic_DNA"/>
</dbReference>
<accession>A0A1I2G4Y9</accession>
<evidence type="ECO:0000313" key="3">
    <source>
        <dbReference type="EMBL" id="SFF12705.1"/>
    </source>
</evidence>
<protein>
    <submittedName>
        <fullName evidence="3">Uncharacterized protein</fullName>
    </submittedName>
</protein>
<keyword evidence="2" id="KW-0812">Transmembrane</keyword>
<feature type="transmembrane region" description="Helical" evidence="2">
    <location>
        <begin position="112"/>
        <end position="133"/>
    </location>
</feature>
<reference evidence="3 4" key="1">
    <citation type="submission" date="2016-10" db="EMBL/GenBank/DDBJ databases">
        <authorList>
            <person name="de Groot N.N."/>
        </authorList>
    </citation>
    <scope>NUCLEOTIDE SEQUENCE [LARGE SCALE GENOMIC DNA]</scope>
    <source>
        <strain evidence="3 4">CGMCC 4.3510</strain>
    </source>
</reference>
<feature type="transmembrane region" description="Helical" evidence="2">
    <location>
        <begin position="85"/>
        <end position="106"/>
    </location>
</feature>